<dbReference type="PANTHER" id="PTHR12296:SF21">
    <property type="entry name" value="DENN DOMAIN-CONTAINING PROTEIN 3"/>
    <property type="match status" value="1"/>
</dbReference>
<evidence type="ECO:0000313" key="5">
    <source>
        <dbReference type="EMBL" id="CAE0717372.1"/>
    </source>
</evidence>
<dbReference type="SMART" id="SM00801">
    <property type="entry name" value="dDENN"/>
    <property type="match status" value="1"/>
</dbReference>
<organism evidence="5">
    <name type="scientific">Pseudo-nitzschia australis</name>
    <dbReference type="NCBI Taxonomy" id="44445"/>
    <lineage>
        <taxon>Eukaryota</taxon>
        <taxon>Sar</taxon>
        <taxon>Stramenopiles</taxon>
        <taxon>Ochrophyta</taxon>
        <taxon>Bacillariophyta</taxon>
        <taxon>Bacillariophyceae</taxon>
        <taxon>Bacillariophycidae</taxon>
        <taxon>Bacillariales</taxon>
        <taxon>Bacillariaceae</taxon>
        <taxon>Pseudo-nitzschia</taxon>
    </lineage>
</organism>
<dbReference type="InterPro" id="IPR043153">
    <property type="entry name" value="DENN_C"/>
</dbReference>
<dbReference type="Pfam" id="PF02141">
    <property type="entry name" value="DENN"/>
    <property type="match status" value="1"/>
</dbReference>
<evidence type="ECO:0000313" key="4">
    <source>
        <dbReference type="EMBL" id="CAE0717370.1"/>
    </source>
</evidence>
<dbReference type="InterPro" id="IPR037516">
    <property type="entry name" value="Tripartite_DENN"/>
</dbReference>
<dbReference type="AlphaFoldDB" id="A0A6U9YS96"/>
<proteinExistence type="predicted"/>
<dbReference type="EMBL" id="HBIX01013746">
    <property type="protein sequence ID" value="CAE0717370.1"/>
    <property type="molecule type" value="Transcribed_RNA"/>
</dbReference>
<dbReference type="PROSITE" id="PS51375">
    <property type="entry name" value="PPR"/>
    <property type="match status" value="1"/>
</dbReference>
<dbReference type="Gene3D" id="3.30.450.200">
    <property type="match status" value="1"/>
</dbReference>
<dbReference type="InterPro" id="IPR001194">
    <property type="entry name" value="cDENN_dom"/>
</dbReference>
<feature type="compositionally biased region" description="Basic and acidic residues" evidence="2">
    <location>
        <begin position="863"/>
        <end position="880"/>
    </location>
</feature>
<feature type="domain" description="UDENN" evidence="3">
    <location>
        <begin position="96"/>
        <end position="602"/>
    </location>
</feature>
<feature type="region of interest" description="Disordered" evidence="2">
    <location>
        <begin position="1"/>
        <end position="38"/>
    </location>
</feature>
<feature type="compositionally biased region" description="Low complexity" evidence="2">
    <location>
        <begin position="58"/>
        <end position="75"/>
    </location>
</feature>
<dbReference type="InterPro" id="IPR051696">
    <property type="entry name" value="DENN_Domain_GEFs"/>
</dbReference>
<dbReference type="PROSITE" id="PS50211">
    <property type="entry name" value="DENN"/>
    <property type="match status" value="1"/>
</dbReference>
<feature type="region of interest" description="Disordered" evidence="2">
    <location>
        <begin position="54"/>
        <end position="92"/>
    </location>
</feature>
<feature type="compositionally biased region" description="Low complexity" evidence="2">
    <location>
        <begin position="715"/>
        <end position="725"/>
    </location>
</feature>
<evidence type="ECO:0000256" key="1">
    <source>
        <dbReference type="PROSITE-ProRule" id="PRU00708"/>
    </source>
</evidence>
<dbReference type="InterPro" id="IPR011990">
    <property type="entry name" value="TPR-like_helical_dom_sf"/>
</dbReference>
<dbReference type="Pfam" id="PF03456">
    <property type="entry name" value="uDENN"/>
    <property type="match status" value="1"/>
</dbReference>
<dbReference type="SMART" id="SM00799">
    <property type="entry name" value="DENN"/>
    <property type="match status" value="1"/>
</dbReference>
<protein>
    <recommendedName>
        <fullName evidence="3">UDENN domain-containing protein</fullName>
    </recommendedName>
</protein>
<dbReference type="InterPro" id="IPR005113">
    <property type="entry name" value="uDENN_dom"/>
</dbReference>
<dbReference type="Pfam" id="PF03455">
    <property type="entry name" value="dDENN"/>
    <property type="match status" value="1"/>
</dbReference>
<feature type="repeat" description="PPR" evidence="1">
    <location>
        <begin position="922"/>
        <end position="956"/>
    </location>
</feature>
<dbReference type="NCBIfam" id="TIGR00756">
    <property type="entry name" value="PPR"/>
    <property type="match status" value="1"/>
</dbReference>
<dbReference type="GO" id="GO:0032483">
    <property type="term" value="P:regulation of Rab protein signal transduction"/>
    <property type="evidence" value="ECO:0007669"/>
    <property type="project" value="TreeGrafter"/>
</dbReference>
<accession>A0A6U9YS96</accession>
<evidence type="ECO:0000256" key="2">
    <source>
        <dbReference type="SAM" id="MobiDB-lite"/>
    </source>
</evidence>
<dbReference type="SMART" id="SM00800">
    <property type="entry name" value="uDENN"/>
    <property type="match status" value="1"/>
</dbReference>
<dbReference type="GO" id="GO:0031410">
    <property type="term" value="C:cytoplasmic vesicle"/>
    <property type="evidence" value="ECO:0007669"/>
    <property type="project" value="TreeGrafter"/>
</dbReference>
<dbReference type="InterPro" id="IPR005112">
    <property type="entry name" value="dDENN_dom"/>
</dbReference>
<name>A0A6U9YS96_9STRA</name>
<dbReference type="Gene3D" id="1.25.40.10">
    <property type="entry name" value="Tetratricopeptide repeat domain"/>
    <property type="match status" value="1"/>
</dbReference>
<dbReference type="Gene3D" id="3.40.50.11500">
    <property type="match status" value="1"/>
</dbReference>
<dbReference type="EMBL" id="HBIX01013748">
    <property type="protein sequence ID" value="CAE0717372.1"/>
    <property type="molecule type" value="Transcribed_RNA"/>
</dbReference>
<gene>
    <name evidence="4" type="ORF">PAUS00366_LOCUS10122</name>
    <name evidence="5" type="ORF">PAUS00366_LOCUS10124</name>
</gene>
<sequence>MSSPAPAPAAADGGDQTQVTDGSKKKKLANHLEKSDGRRLVEYLVVVSSLPRESVAKNSNDNGNGNINGNSNSNSNDEKETPPDTNNNNNNNEQEQYRLSTEFDDDDIELVDHEGFKPIVTSRYPHYDHEDNPFDPNVCYFCHISGAIQLKKNPYMPKIHYFVATGGTGKKMYGTCLTLWEPARIKGRKKRAKNSDDERGEPTNTLDVFLPKCVVLLSTYPYLMAFREYLAQLNRMSKMGEMTLPIERYITNICLEIPAPPPGSFEVQTTILDSIIKIWSPPHNQPIAWVSLPFSHLFQCLDIDNIILVWHSLVLERQVLLTSTQLSVLTTCSEILLSLLFPMRWSHAYIPLLPKFLIPILSAPMPFFCGIDKASLAEALYDLSPECVVVDLDKNLVTLGPETEALPPIPPQQAASLRSQLDVNVGMVFREARSLTRNDDYSDSGSRLPAHVKATAEGMWEGNLSLFDEAFHLMFTPEESRKNLLNGNDTSGMEWNDRDANDQARIMAASNGDKTFALRKQSEWDAVQEAFLDTFVYLLRNYRKFLVFPSKHNEGNYGGAGFRSKEFVENQRLDMREFLEQFIGTQMYDNFVTKRLYGSGESDVAFFDLAVDRFLKSAGILSNVDVGGRLLQAAGMSRSASGGNISGEPRSSVAARSHYQKNTEPLLQSARVHRKLKTIVPPEPCQEGLPPIPQHLMADGGGVVSVSEQPDEKSVGSGSTSSRTSDAYKSVQDKAAEILSKSKLRYTYDIFPSEFRDEYFSTPRPLSAAVLAEFDRQKKDAAQFRRKKPALTAKNTRGNNLHRDGVDADKPPSPEVATFTVFFMAFSAVVGKELMGMNNDEEDEEGAPILATYSHNSGEDEPENKAETTARTDAEQEGAPKRRFRDSLNALEIEEAKATGRAQLALAFEMLTMMKKRALKADPEAYQSLIDACGRVGDTKRASDLLASMHEDGIVADGTVYACLVAAFSADASWRNGTKDEDLPEWANSTAVEMDWNRLQKRSFMDRLRGRGTDDEGDETNEPDAVGNSINRFRKFISNRQGNKRVTPKVEESRVEFYVTETVERQIELGENLLEVVFPDISVDTDNETCPRCNFLLSDDDVVEGWTPGDSNDYTTKCPNCTQRFVPHFCVQSSSSTFVGSKGPSSALMCERLSPWVLQKEIRSVMSDREGIENLLSPTWRQDEYKNAVLWWNLVLSCMRYRFPFSFLLQGNFEQNLIAPIPEDEN</sequence>
<reference evidence="5" key="1">
    <citation type="submission" date="2021-01" db="EMBL/GenBank/DDBJ databases">
        <authorList>
            <person name="Corre E."/>
            <person name="Pelletier E."/>
            <person name="Niang G."/>
            <person name="Scheremetjew M."/>
            <person name="Finn R."/>
            <person name="Kale V."/>
            <person name="Holt S."/>
            <person name="Cochrane G."/>
            <person name="Meng A."/>
            <person name="Brown T."/>
            <person name="Cohen L."/>
        </authorList>
    </citation>
    <scope>NUCLEOTIDE SEQUENCE</scope>
    <source>
        <strain evidence="5">10249 10 AB</strain>
    </source>
</reference>
<feature type="region of interest" description="Disordered" evidence="2">
    <location>
        <begin position="852"/>
        <end position="883"/>
    </location>
</feature>
<dbReference type="InterPro" id="IPR002885">
    <property type="entry name" value="PPR_rpt"/>
</dbReference>
<feature type="region of interest" description="Disordered" evidence="2">
    <location>
        <begin position="698"/>
        <end position="728"/>
    </location>
</feature>
<evidence type="ECO:0000259" key="3">
    <source>
        <dbReference type="PROSITE" id="PS50211"/>
    </source>
</evidence>
<dbReference type="PANTHER" id="PTHR12296">
    <property type="entry name" value="DENN DOMAIN-CONTAINING PROTEIN 4"/>
    <property type="match status" value="1"/>
</dbReference>